<dbReference type="AlphaFoldDB" id="A0A7X5TPA4"/>
<evidence type="ECO:0000313" key="2">
    <source>
        <dbReference type="Proteomes" id="UP000518878"/>
    </source>
</evidence>
<name>A0A7X5TPA4_9GAMM</name>
<protein>
    <submittedName>
        <fullName evidence="1">Uncharacterized protein</fullName>
    </submittedName>
</protein>
<dbReference type="Proteomes" id="UP000518878">
    <property type="component" value="Unassembled WGS sequence"/>
</dbReference>
<sequence length="71" mass="7795">MAHAGGGCSTACRRPGFAKLFLLTTTATDYFVERGYRRVDREEVPADIRSTRQFAGLCPASALVMVKELEV</sequence>
<dbReference type="RefSeq" id="WP_166698219.1">
    <property type="nucleotide sequence ID" value="NZ_JAAQTL010000001.1"/>
</dbReference>
<comment type="caution">
    <text evidence="1">The sequence shown here is derived from an EMBL/GenBank/DDBJ whole genome shotgun (WGS) entry which is preliminary data.</text>
</comment>
<proteinExistence type="predicted"/>
<organism evidence="1 2">
    <name type="scientific">Luteibacter yeojuensis</name>
    <dbReference type="NCBI Taxonomy" id="345309"/>
    <lineage>
        <taxon>Bacteria</taxon>
        <taxon>Pseudomonadati</taxon>
        <taxon>Pseudomonadota</taxon>
        <taxon>Gammaproteobacteria</taxon>
        <taxon>Lysobacterales</taxon>
        <taxon>Rhodanobacteraceae</taxon>
        <taxon>Luteibacter</taxon>
    </lineage>
</organism>
<evidence type="ECO:0000313" key="1">
    <source>
        <dbReference type="EMBL" id="NID14509.1"/>
    </source>
</evidence>
<reference evidence="1 2" key="1">
    <citation type="journal article" date="2006" name="Int. J. Syst. Evol. Microbiol.">
        <title>Dyella yeojuensis sp. nov., isolated from greenhouse soil in Korea.</title>
        <authorList>
            <person name="Kim B.Y."/>
            <person name="Weon H.Y."/>
            <person name="Lee K.H."/>
            <person name="Seok S.J."/>
            <person name="Kwon S.W."/>
            <person name="Go S.J."/>
            <person name="Stackebrandt E."/>
        </authorList>
    </citation>
    <scope>NUCLEOTIDE SEQUENCE [LARGE SCALE GENOMIC DNA]</scope>
    <source>
        <strain evidence="1 2">DSM 17673</strain>
    </source>
</reference>
<dbReference type="EMBL" id="JAAQTL010000001">
    <property type="protein sequence ID" value="NID14509.1"/>
    <property type="molecule type" value="Genomic_DNA"/>
</dbReference>
<keyword evidence="2" id="KW-1185">Reference proteome</keyword>
<accession>A0A7X5TPA4</accession>
<gene>
    <name evidence="1" type="ORF">HBF32_03405</name>
</gene>